<feature type="transmembrane region" description="Helical" evidence="4">
    <location>
        <begin position="683"/>
        <end position="702"/>
    </location>
</feature>
<evidence type="ECO:0000313" key="5">
    <source>
        <dbReference type="EMBL" id="CAB0041435.1"/>
    </source>
</evidence>
<dbReference type="GO" id="GO:0005615">
    <property type="term" value="C:extracellular space"/>
    <property type="evidence" value="ECO:0007669"/>
    <property type="project" value="TreeGrafter"/>
</dbReference>
<keyword evidence="4" id="KW-0812">Transmembrane</keyword>
<evidence type="ECO:0000313" key="6">
    <source>
        <dbReference type="Proteomes" id="UP000479190"/>
    </source>
</evidence>
<sequence length="877" mass="95472">AASDYPPTIFVQSTLHDSTSSTGIGSKVVAPISHVYTYTRAATLSPGALRASPPAIRTAEGLQLLLSITVVCADRLGCATPPAGEIGSSVAFKSMRARNQNDCNDTPRSRSSDIGLEKFALGWKSSAAIIDPDDPESRHRKSALRGRIFSIKIYIISGCRSTTPTRLSPLSHKCLPACAALRTRDERLSYPKVPRNAARMILQERRYITSDSKMKSFQYTCLFLLAVLLQRDSVHAQCKLEKPTTAACNDLGDVAYTETWDLHVLKAPTTTKHLTAASFEKVPKTVRHLDLSGGKIEMIDAGAFSSLKKLQSLNLDNNTISQIKSGIFEGLTKLHSLKLAHNDLRQLPRVLADLKFLRLLDLADNPIFCDCATLEVRDLLVQQGVKITKKSLCAEPSTVRGSYLLKPDTRTVCNFEQQDAEMQADAASETVDATVENTNSEANELEATTPMPEDAEEITEIPTSSSEANLISSSEAVTDELPVESEESSTAAPSTESMNLSSENLSTSSTEEPEVFIDNMAVEGSGAEEEEDGSGDDGSDIIAVVPPIDFNETSVPTTEEKDNTSTSTSSSWYSGITDMFSKINPFSTTPESTTVLPMTTSTMSAKSLDETLKEDELIPVTPTKSLEMNVKRKIEISTNTITTEQPKPSDETIVTDSAAVNDDSTDGKVEGSSIQPEMGTGSYIVLAILLIILVVLLSYWLYRSDFCHKKRKRRDIERGTELKDIKKSLIDKPEAKSPQNKPTANGHTLENVPLMNSHAEEPKDNQNSYDVGNGKSNGPAIEINDPVKPPRKSMTFGEIEAPLNGLQPPMEDIDGPTRSSWINGSNEVVNECPARGDDDELSAKKVRITLGEIPDSVPKTPILIQRHDEGEHLVKAP</sequence>
<dbReference type="EMBL" id="CADCXV010001116">
    <property type="protein sequence ID" value="CAB0041435.1"/>
    <property type="molecule type" value="Genomic_DNA"/>
</dbReference>
<keyword evidence="4" id="KW-1133">Transmembrane helix</keyword>
<keyword evidence="6" id="KW-1185">Reference proteome</keyword>
<evidence type="ECO:0000256" key="1">
    <source>
        <dbReference type="ARBA" id="ARBA00022614"/>
    </source>
</evidence>
<gene>
    <name evidence="5" type="ORF">TBRA_LOCUS13103</name>
</gene>
<dbReference type="PANTHER" id="PTHR45712:SF22">
    <property type="entry name" value="INSULIN-LIKE GROWTH FACTOR-BINDING PROTEIN COMPLEX ACID LABILE SUBUNIT"/>
    <property type="match status" value="1"/>
</dbReference>
<dbReference type="InterPro" id="IPR032675">
    <property type="entry name" value="LRR_dom_sf"/>
</dbReference>
<dbReference type="OrthoDB" id="1741314at2759"/>
<feature type="compositionally biased region" description="Polar residues" evidence="3">
    <location>
        <begin position="765"/>
        <end position="776"/>
    </location>
</feature>
<feature type="compositionally biased region" description="Low complexity" evidence="3">
    <location>
        <begin position="460"/>
        <end position="476"/>
    </location>
</feature>
<proteinExistence type="predicted"/>
<feature type="region of interest" description="Disordered" evidence="3">
    <location>
        <begin position="441"/>
        <end position="514"/>
    </location>
</feature>
<evidence type="ECO:0008006" key="7">
    <source>
        <dbReference type="Google" id="ProtNLM"/>
    </source>
</evidence>
<dbReference type="SMART" id="SM00369">
    <property type="entry name" value="LRR_TYP"/>
    <property type="match status" value="2"/>
</dbReference>
<dbReference type="InterPro" id="IPR003591">
    <property type="entry name" value="Leu-rich_rpt_typical-subtyp"/>
</dbReference>
<dbReference type="InterPro" id="IPR050333">
    <property type="entry name" value="SLRP"/>
</dbReference>
<protein>
    <recommendedName>
        <fullName evidence="7">LRRCT domain-containing protein</fullName>
    </recommendedName>
</protein>
<evidence type="ECO:0000256" key="3">
    <source>
        <dbReference type="SAM" id="MobiDB-lite"/>
    </source>
</evidence>
<dbReference type="PANTHER" id="PTHR45712">
    <property type="entry name" value="AGAP008170-PA"/>
    <property type="match status" value="1"/>
</dbReference>
<name>A0A6H5IVK1_9HYME</name>
<feature type="region of interest" description="Disordered" evidence="3">
    <location>
        <begin position="727"/>
        <end position="789"/>
    </location>
</feature>
<organism evidence="5 6">
    <name type="scientific">Trichogramma brassicae</name>
    <dbReference type="NCBI Taxonomy" id="86971"/>
    <lineage>
        <taxon>Eukaryota</taxon>
        <taxon>Metazoa</taxon>
        <taxon>Ecdysozoa</taxon>
        <taxon>Arthropoda</taxon>
        <taxon>Hexapoda</taxon>
        <taxon>Insecta</taxon>
        <taxon>Pterygota</taxon>
        <taxon>Neoptera</taxon>
        <taxon>Endopterygota</taxon>
        <taxon>Hymenoptera</taxon>
        <taxon>Apocrita</taxon>
        <taxon>Proctotrupomorpha</taxon>
        <taxon>Chalcidoidea</taxon>
        <taxon>Trichogrammatidae</taxon>
        <taxon>Trichogramma</taxon>
    </lineage>
</organism>
<dbReference type="AlphaFoldDB" id="A0A6H5IVK1"/>
<feature type="non-terminal residue" evidence="5">
    <location>
        <position position="1"/>
    </location>
</feature>
<reference evidence="5 6" key="1">
    <citation type="submission" date="2020-02" db="EMBL/GenBank/DDBJ databases">
        <authorList>
            <person name="Ferguson B K."/>
        </authorList>
    </citation>
    <scope>NUCLEOTIDE SEQUENCE [LARGE SCALE GENOMIC DNA]</scope>
</reference>
<keyword evidence="2" id="KW-0677">Repeat</keyword>
<keyword evidence="1" id="KW-0433">Leucine-rich repeat</keyword>
<feature type="region of interest" description="Disordered" evidence="3">
    <location>
        <begin position="641"/>
        <end position="673"/>
    </location>
</feature>
<dbReference type="Pfam" id="PF13855">
    <property type="entry name" value="LRR_8"/>
    <property type="match status" value="1"/>
</dbReference>
<dbReference type="Proteomes" id="UP000479190">
    <property type="component" value="Unassembled WGS sequence"/>
</dbReference>
<dbReference type="SUPFAM" id="SSF52058">
    <property type="entry name" value="L domain-like"/>
    <property type="match status" value="1"/>
</dbReference>
<feature type="compositionally biased region" description="Polar residues" evidence="3">
    <location>
        <begin position="737"/>
        <end position="748"/>
    </location>
</feature>
<evidence type="ECO:0000256" key="2">
    <source>
        <dbReference type="ARBA" id="ARBA00022737"/>
    </source>
</evidence>
<feature type="compositionally biased region" description="Low complexity" evidence="3">
    <location>
        <begin position="488"/>
        <end position="510"/>
    </location>
</feature>
<evidence type="ECO:0000256" key="4">
    <source>
        <dbReference type="SAM" id="Phobius"/>
    </source>
</evidence>
<keyword evidence="4" id="KW-0472">Membrane</keyword>
<dbReference type="Gene3D" id="3.80.10.10">
    <property type="entry name" value="Ribonuclease Inhibitor"/>
    <property type="match status" value="1"/>
</dbReference>
<accession>A0A6H5IVK1</accession>
<dbReference type="PROSITE" id="PS51450">
    <property type="entry name" value="LRR"/>
    <property type="match status" value="1"/>
</dbReference>
<feature type="region of interest" description="Disordered" evidence="3">
    <location>
        <begin position="549"/>
        <end position="573"/>
    </location>
</feature>
<feature type="compositionally biased region" description="Acidic residues" evidence="3">
    <location>
        <begin position="477"/>
        <end position="487"/>
    </location>
</feature>
<dbReference type="InterPro" id="IPR001611">
    <property type="entry name" value="Leu-rich_rpt"/>
</dbReference>